<dbReference type="EMBL" id="JAPEIS010000018">
    <property type="protein sequence ID" value="KAJ8058020.1"/>
    <property type="molecule type" value="Genomic_DNA"/>
</dbReference>
<dbReference type="AlphaFoldDB" id="A0A9X0DD12"/>
<gene>
    <name evidence="1" type="ORF">OCU04_013193</name>
</gene>
<keyword evidence="2" id="KW-1185">Reference proteome</keyword>
<organism evidence="1 2">
    <name type="scientific">Sclerotinia nivalis</name>
    <dbReference type="NCBI Taxonomy" id="352851"/>
    <lineage>
        <taxon>Eukaryota</taxon>
        <taxon>Fungi</taxon>
        <taxon>Dikarya</taxon>
        <taxon>Ascomycota</taxon>
        <taxon>Pezizomycotina</taxon>
        <taxon>Leotiomycetes</taxon>
        <taxon>Helotiales</taxon>
        <taxon>Sclerotiniaceae</taxon>
        <taxon>Sclerotinia</taxon>
    </lineage>
</organism>
<evidence type="ECO:0000313" key="1">
    <source>
        <dbReference type="EMBL" id="KAJ8058020.1"/>
    </source>
</evidence>
<comment type="caution">
    <text evidence="1">The sequence shown here is derived from an EMBL/GenBank/DDBJ whole genome shotgun (WGS) entry which is preliminary data.</text>
</comment>
<proteinExistence type="predicted"/>
<name>A0A9X0DD12_9HELO</name>
<sequence length="144" mass="15753">MNIATLESSSCLQINGMEQCIEAHSADDYLIEEAWMYMKKHEEFPEKELKAVRKGLTSGSSTYPIAVNQGSLSFQPSAARDQRISSDAKQYTPGSVSRSYLIRASSSEESAGDVEEGESADKIAFGGSIQVVLKTDKKDELTAY</sequence>
<reference evidence="1" key="1">
    <citation type="submission" date="2022-11" db="EMBL/GenBank/DDBJ databases">
        <title>Genome Resource of Sclerotinia nivalis Strain SnTB1, a Plant Pathogen Isolated from American Ginseng.</title>
        <authorList>
            <person name="Fan S."/>
        </authorList>
    </citation>
    <scope>NUCLEOTIDE SEQUENCE</scope>
    <source>
        <strain evidence="1">SnTB1</strain>
    </source>
</reference>
<dbReference type="OrthoDB" id="10454756at2759"/>
<dbReference type="Proteomes" id="UP001152300">
    <property type="component" value="Unassembled WGS sequence"/>
</dbReference>
<evidence type="ECO:0000313" key="2">
    <source>
        <dbReference type="Proteomes" id="UP001152300"/>
    </source>
</evidence>
<accession>A0A9X0DD12</accession>
<protein>
    <submittedName>
        <fullName evidence="1">Uncharacterized protein</fullName>
    </submittedName>
</protein>